<gene>
    <name evidence="1" type="ORF">LTSEADE_1913</name>
</gene>
<protein>
    <submittedName>
        <fullName evidence="1">Sigma factor RpoE regulatory protein RseC</fullName>
    </submittedName>
</protein>
<proteinExistence type="predicted"/>
<comment type="caution">
    <text evidence="1">The sequence shown here is derived from an EMBL/GenBank/DDBJ whole genome shotgun (WGS) entry which is preliminary data.</text>
</comment>
<dbReference type="Proteomes" id="UP000004906">
    <property type="component" value="Unassembled WGS sequence"/>
</dbReference>
<reference evidence="1 2" key="1">
    <citation type="journal article" date="2011" name="BMC Genomics">
        <title>Genome sequencing reveals diversification of virulence factor content and possible host adaptation in distinct subpopulations of Salmonella enterica.</title>
        <authorList>
            <person name="den Bakker H.C."/>
            <person name="Moreno Switt A.I."/>
            <person name="Govoni G."/>
            <person name="Cummings C.A."/>
            <person name="Ranieri M.L."/>
            <person name="Degoricija L."/>
            <person name="Hoelzer K."/>
            <person name="Rodriguez-Rivera L.D."/>
            <person name="Brown S."/>
            <person name="Bolchacova E."/>
            <person name="Furtado M.R."/>
            <person name="Wiedmann M."/>
        </authorList>
    </citation>
    <scope>NUCLEOTIDE SEQUENCE [LARGE SCALE GENOMIC DNA]</scope>
    <source>
        <strain evidence="1 2">A4-669</strain>
    </source>
</reference>
<accession>A0A6C8GPU5</accession>
<organism evidence="1 2">
    <name type="scientific">Salmonella enterica subsp. enterica serovar Adelaide str. A4-669</name>
    <dbReference type="NCBI Taxonomy" id="913063"/>
    <lineage>
        <taxon>Bacteria</taxon>
        <taxon>Pseudomonadati</taxon>
        <taxon>Pseudomonadota</taxon>
        <taxon>Gammaproteobacteria</taxon>
        <taxon>Enterobacterales</taxon>
        <taxon>Enterobacteriaceae</taxon>
        <taxon>Salmonella</taxon>
    </lineage>
</organism>
<evidence type="ECO:0000313" key="1">
    <source>
        <dbReference type="EMBL" id="EHC37772.1"/>
    </source>
</evidence>
<dbReference type="AlphaFoldDB" id="A0A6C8GPU5"/>
<dbReference type="EMBL" id="AFCI01000669">
    <property type="protein sequence ID" value="EHC37772.1"/>
    <property type="molecule type" value="Genomic_DNA"/>
</dbReference>
<sequence>MPNGTPAALGCCPDKHSLFLRCGVLQEKSEAFSSSRSPYTMNISSP</sequence>
<name>A0A6C8GPU5_SALET</name>
<evidence type="ECO:0000313" key="2">
    <source>
        <dbReference type="Proteomes" id="UP000004906"/>
    </source>
</evidence>